<sequence length="358" mass="42466">MVRLICILTTTILLLSIQLLGAQEKNSPIDTRKYPTIPINTNFWNYWDHYWATWLDNHPKYEMIEVTTYDNPANPEYKLVRVFLSEKSGRKLQYYYLNDSIAMKRSRANSFYRDIVYKKKGKKGKPQGLYIKFRDKDDEIIEWTVNFDESAALKRHKKGLTPSIHSVGYILLYHLRTKTVSTTKDKVLFNGKDYAYKEEKGKKSWYNKDVYSAVKVYGKNVFTVSDKSLSSNWNRHFKKQGNVYVSEKLGRQNFIRFEVDNNDQIKTYKHSSFDHTLTFTFNPPLPNYATAKNGQIVDFSVSFDEHQNVTKGKIRVMSKGEDKLIFQWIHDYPEWSKWRPFKSFFKFTDKGYELTTYE</sequence>
<proteinExistence type="predicted"/>
<keyword evidence="2" id="KW-1185">Reference proteome</keyword>
<dbReference type="RefSeq" id="WP_349242529.1">
    <property type="nucleotide sequence ID" value="NZ_JAVTTO010000005.1"/>
</dbReference>
<gene>
    <name evidence="1" type="ORF">RQM59_12845</name>
</gene>
<evidence type="ECO:0000313" key="1">
    <source>
        <dbReference type="EMBL" id="MDT7833275.1"/>
    </source>
</evidence>
<dbReference type="EMBL" id="JAVTTO010000005">
    <property type="protein sequence ID" value="MDT7833275.1"/>
    <property type="molecule type" value="Genomic_DNA"/>
</dbReference>
<organism evidence="1 2">
    <name type="scientific">Asprobacillus argus</name>
    <dbReference type="NCBI Taxonomy" id="3076534"/>
    <lineage>
        <taxon>Bacteria</taxon>
        <taxon>Pseudomonadati</taxon>
        <taxon>Bacteroidota</taxon>
        <taxon>Flavobacteriia</taxon>
        <taxon>Flavobacteriales</taxon>
        <taxon>Flavobacteriaceae</taxon>
        <taxon>Asprobacillus</taxon>
    </lineage>
</organism>
<accession>A0ABU3LHS0</accession>
<comment type="caution">
    <text evidence="1">The sequence shown here is derived from an EMBL/GenBank/DDBJ whole genome shotgun (WGS) entry which is preliminary data.</text>
</comment>
<dbReference type="Proteomes" id="UP001257277">
    <property type="component" value="Unassembled WGS sequence"/>
</dbReference>
<reference evidence="1 2" key="1">
    <citation type="submission" date="2023-09" db="EMBL/GenBank/DDBJ databases">
        <title>Novel taxa isolated from Blanes Bay.</title>
        <authorList>
            <person name="Rey-Velasco X."/>
            <person name="Lucena T."/>
        </authorList>
    </citation>
    <scope>NUCLEOTIDE SEQUENCE [LARGE SCALE GENOMIC DNA]</scope>
    <source>
        <strain evidence="1 2">S356</strain>
    </source>
</reference>
<name>A0ABU3LHS0_9FLAO</name>
<evidence type="ECO:0000313" key="2">
    <source>
        <dbReference type="Proteomes" id="UP001257277"/>
    </source>
</evidence>
<protein>
    <submittedName>
        <fullName evidence="1">Uncharacterized protein</fullName>
    </submittedName>
</protein>